<dbReference type="Gene3D" id="1.10.260.40">
    <property type="entry name" value="lambda repressor-like DNA-binding domains"/>
    <property type="match status" value="1"/>
</dbReference>
<dbReference type="PROSITE" id="PS50943">
    <property type="entry name" value="HTH_CROC1"/>
    <property type="match status" value="1"/>
</dbReference>
<dbReference type="SUPFAM" id="SSF47413">
    <property type="entry name" value="lambda repressor-like DNA-binding domains"/>
    <property type="match status" value="1"/>
</dbReference>
<evidence type="ECO:0000313" key="4">
    <source>
        <dbReference type="Proteomes" id="UP000295493"/>
    </source>
</evidence>
<comment type="caution">
    <text evidence="3">The sequence shown here is derived from an EMBL/GenBank/DDBJ whole genome shotgun (WGS) entry which is preliminary data.</text>
</comment>
<accession>A0A4R6FBX7</accession>
<dbReference type="OrthoDB" id="7596101at2"/>
<dbReference type="Pfam" id="PF01381">
    <property type="entry name" value="HTH_3"/>
    <property type="match status" value="1"/>
</dbReference>
<protein>
    <submittedName>
        <fullName evidence="3">Helix-turn-helix protein</fullName>
    </submittedName>
</protein>
<gene>
    <name evidence="3" type="ORF">EV664_1267</name>
</gene>
<dbReference type="EMBL" id="SNWD01000026">
    <property type="protein sequence ID" value="TDN77744.1"/>
    <property type="molecule type" value="Genomic_DNA"/>
</dbReference>
<dbReference type="RefSeq" id="WP_133497223.1">
    <property type="nucleotide sequence ID" value="NZ_BMLU01000027.1"/>
</dbReference>
<dbReference type="GO" id="GO:0005829">
    <property type="term" value="C:cytosol"/>
    <property type="evidence" value="ECO:0007669"/>
    <property type="project" value="TreeGrafter"/>
</dbReference>
<keyword evidence="1" id="KW-0238">DNA-binding</keyword>
<dbReference type="SMART" id="SM00530">
    <property type="entry name" value="HTH_XRE"/>
    <property type="match status" value="1"/>
</dbReference>
<dbReference type="CDD" id="cd00093">
    <property type="entry name" value="HTH_XRE"/>
    <property type="match status" value="1"/>
</dbReference>
<dbReference type="PANTHER" id="PTHR46797">
    <property type="entry name" value="HTH-TYPE TRANSCRIPTIONAL REGULATOR"/>
    <property type="match status" value="1"/>
</dbReference>
<dbReference type="InterPro" id="IPR001387">
    <property type="entry name" value="Cro/C1-type_HTH"/>
</dbReference>
<feature type="domain" description="HTH cro/C1-type" evidence="2">
    <location>
        <begin position="14"/>
        <end position="69"/>
    </location>
</feature>
<dbReference type="GO" id="GO:0003700">
    <property type="term" value="F:DNA-binding transcription factor activity"/>
    <property type="evidence" value="ECO:0007669"/>
    <property type="project" value="TreeGrafter"/>
</dbReference>
<evidence type="ECO:0000313" key="3">
    <source>
        <dbReference type="EMBL" id="TDN77744.1"/>
    </source>
</evidence>
<name>A0A4R6FBX7_9SPHN</name>
<dbReference type="Proteomes" id="UP000295493">
    <property type="component" value="Unassembled WGS sequence"/>
</dbReference>
<sequence>MGDEPNIAEFQSRIAETRAARGMTLQQVADASGITKGHVWELEKGRSANPTVRAVWSLARALAVSPAYLLGMDDKRSPIDPLALKIAALIDREISARPSPDNQGEG</sequence>
<organism evidence="3 4">
    <name type="scientific">Stakelama pacifica</name>
    <dbReference type="NCBI Taxonomy" id="517720"/>
    <lineage>
        <taxon>Bacteria</taxon>
        <taxon>Pseudomonadati</taxon>
        <taxon>Pseudomonadota</taxon>
        <taxon>Alphaproteobacteria</taxon>
        <taxon>Sphingomonadales</taxon>
        <taxon>Sphingomonadaceae</taxon>
        <taxon>Stakelama</taxon>
    </lineage>
</organism>
<dbReference type="PANTHER" id="PTHR46797:SF1">
    <property type="entry name" value="METHYLPHOSPHONATE SYNTHASE"/>
    <property type="match status" value="1"/>
</dbReference>
<keyword evidence="4" id="KW-1185">Reference proteome</keyword>
<dbReference type="InterPro" id="IPR010982">
    <property type="entry name" value="Lambda_DNA-bd_dom_sf"/>
</dbReference>
<proteinExistence type="predicted"/>
<dbReference type="GO" id="GO:0003677">
    <property type="term" value="F:DNA binding"/>
    <property type="evidence" value="ECO:0007669"/>
    <property type="project" value="UniProtKB-KW"/>
</dbReference>
<dbReference type="AlphaFoldDB" id="A0A4R6FBX7"/>
<reference evidence="3 4" key="1">
    <citation type="submission" date="2019-03" db="EMBL/GenBank/DDBJ databases">
        <title>Genomic Encyclopedia of Type Strains, Phase IV (KMG-IV): sequencing the most valuable type-strain genomes for metagenomic binning, comparative biology and taxonomic classification.</title>
        <authorList>
            <person name="Goeker M."/>
        </authorList>
    </citation>
    <scope>NUCLEOTIDE SEQUENCE [LARGE SCALE GENOMIC DNA]</scope>
    <source>
        <strain evidence="3 4">DSM 25059</strain>
    </source>
</reference>
<evidence type="ECO:0000256" key="1">
    <source>
        <dbReference type="ARBA" id="ARBA00023125"/>
    </source>
</evidence>
<evidence type="ECO:0000259" key="2">
    <source>
        <dbReference type="PROSITE" id="PS50943"/>
    </source>
</evidence>
<dbReference type="InterPro" id="IPR050807">
    <property type="entry name" value="TransReg_Diox_bact_type"/>
</dbReference>